<accession>A0A7V7UFW3</accession>
<dbReference type="Proteomes" id="UP000461768">
    <property type="component" value="Unassembled WGS sequence"/>
</dbReference>
<protein>
    <submittedName>
        <fullName evidence="1">Uncharacterized protein</fullName>
    </submittedName>
</protein>
<dbReference type="EMBL" id="WAGX01000005">
    <property type="protein sequence ID" value="KAB1437891.1"/>
    <property type="molecule type" value="Genomic_DNA"/>
</dbReference>
<name>A0A7V7UFW3_9FIRM</name>
<organism evidence="1 2">
    <name type="scientific">Candidatus Galacturonatibacter soehngenii</name>
    <dbReference type="NCBI Taxonomy" id="2307010"/>
    <lineage>
        <taxon>Bacteria</taxon>
        <taxon>Bacillati</taxon>
        <taxon>Bacillota</taxon>
        <taxon>Clostridia</taxon>
        <taxon>Lachnospirales</taxon>
        <taxon>Lachnospiraceae</taxon>
        <taxon>Candidatus Galacturonatibacter</taxon>
    </lineage>
</organism>
<evidence type="ECO:0000313" key="1">
    <source>
        <dbReference type="EMBL" id="KAB1437891.1"/>
    </source>
</evidence>
<comment type="caution">
    <text evidence="1">The sequence shown here is derived from an EMBL/GenBank/DDBJ whole genome shotgun (WGS) entry which is preliminary data.</text>
</comment>
<dbReference type="RefSeq" id="WP_151144455.1">
    <property type="nucleotide sequence ID" value="NZ_WAGX01000005.1"/>
</dbReference>
<keyword evidence="2" id="KW-1185">Reference proteome</keyword>
<proteinExistence type="predicted"/>
<reference evidence="1 2" key="2">
    <citation type="submission" date="2020-02" db="EMBL/GenBank/DDBJ databases">
        <title>Candidatus Galacturonibacter soehngenii shows hetero-acetogenic catabolism of galacturonic acid but lacks a canonical carbon monoxide dehydrogenase/acetyl-CoA synthase complex.</title>
        <authorList>
            <person name="Diender M."/>
            <person name="Stouten G.R."/>
            <person name="Petersen J.F."/>
            <person name="Nielsen P.H."/>
            <person name="Dueholm M.S."/>
            <person name="Pronk J.T."/>
            <person name="Van Loosdrecht M.C.M."/>
        </authorList>
    </citation>
    <scope>NUCLEOTIDE SEQUENCE [LARGE SCALE GENOMIC DNA]</scope>
    <source>
        <strain evidence="1">GalUA</strain>
    </source>
</reference>
<evidence type="ECO:0000313" key="2">
    <source>
        <dbReference type="Proteomes" id="UP000461768"/>
    </source>
</evidence>
<reference evidence="1 2" key="1">
    <citation type="submission" date="2019-09" db="EMBL/GenBank/DDBJ databases">
        <authorList>
            <person name="Valk L.C."/>
        </authorList>
    </citation>
    <scope>NUCLEOTIDE SEQUENCE [LARGE SCALE GENOMIC DNA]</scope>
    <source>
        <strain evidence="1">GalUA</strain>
    </source>
</reference>
<dbReference type="AlphaFoldDB" id="A0A7V7UFW3"/>
<sequence length="82" mass="9857">MSKLFEDLFETLVQESRYEKVDQLLTDEICRALEPYKETMSQSEYEQFRDILFYISHMAMKQSFEIGFKSAVAFMIDCMRMD</sequence>
<gene>
    <name evidence="1" type="ORF">F7O84_09905</name>
</gene>